<dbReference type="OrthoDB" id="10505932at2759"/>
<sequence>MAMVGDWNRFDVEERGVEALWAGQRSRWNRESDGLCSHLERGWTQAPAVIYGGRSVPSTPLLSNPKAVTRVFDDCDYTASNFRDVPLRVHAWLDFRCFDRDHFGANFGESIYHSKQRECELEGEICEVLDIQAPMLVNVRNLSLGNLDSSFSADTFDKGADMDCKKVSDVVENTTKEMADYTNLSVVVEKTKWNDNFELMEALDNRDKKKFTDRVQWLYATNCLELLGETSYRFQEDICLWNDDKDDVYTEIIQNDFEQNKMVDSMFNVFVPEFTIAEAERLEFQWYGLPSFWRICGMTGMICGKPTWKNDVGNEKKCVEFWSRILHGAASILQVLESNPSQERANDAGA</sequence>
<organism evidence="1 2">
    <name type="scientific">Parasponia andersonii</name>
    <name type="common">Sponia andersonii</name>
    <dbReference type="NCBI Taxonomy" id="3476"/>
    <lineage>
        <taxon>Eukaryota</taxon>
        <taxon>Viridiplantae</taxon>
        <taxon>Streptophyta</taxon>
        <taxon>Embryophyta</taxon>
        <taxon>Tracheophyta</taxon>
        <taxon>Spermatophyta</taxon>
        <taxon>Magnoliopsida</taxon>
        <taxon>eudicotyledons</taxon>
        <taxon>Gunneridae</taxon>
        <taxon>Pentapetalae</taxon>
        <taxon>rosids</taxon>
        <taxon>fabids</taxon>
        <taxon>Rosales</taxon>
        <taxon>Cannabaceae</taxon>
        <taxon>Parasponia</taxon>
    </lineage>
</organism>
<evidence type="ECO:0000313" key="1">
    <source>
        <dbReference type="EMBL" id="PON57569.1"/>
    </source>
</evidence>
<dbReference type="Proteomes" id="UP000237105">
    <property type="component" value="Unassembled WGS sequence"/>
</dbReference>
<keyword evidence="2" id="KW-1185">Reference proteome</keyword>
<dbReference type="AlphaFoldDB" id="A0A2P5C936"/>
<gene>
    <name evidence="1" type="ORF">PanWU01x14_172890</name>
</gene>
<dbReference type="EMBL" id="JXTB01000158">
    <property type="protein sequence ID" value="PON57569.1"/>
    <property type="molecule type" value="Genomic_DNA"/>
</dbReference>
<protein>
    <submittedName>
        <fullName evidence="1">Uncharacterized protein</fullName>
    </submittedName>
</protein>
<name>A0A2P5C936_PARAD</name>
<accession>A0A2P5C936</accession>
<reference evidence="2" key="1">
    <citation type="submission" date="2016-06" db="EMBL/GenBank/DDBJ databases">
        <title>Parallel loss of symbiosis genes in relatives of nitrogen-fixing non-legume Parasponia.</title>
        <authorList>
            <person name="Van Velzen R."/>
            <person name="Holmer R."/>
            <person name="Bu F."/>
            <person name="Rutten L."/>
            <person name="Van Zeijl A."/>
            <person name="Liu W."/>
            <person name="Santuari L."/>
            <person name="Cao Q."/>
            <person name="Sharma T."/>
            <person name="Shen D."/>
            <person name="Roswanjaya Y."/>
            <person name="Wardhani T."/>
            <person name="Kalhor M.S."/>
            <person name="Jansen J."/>
            <person name="Van den Hoogen J."/>
            <person name="Gungor B."/>
            <person name="Hartog M."/>
            <person name="Hontelez J."/>
            <person name="Verver J."/>
            <person name="Yang W.-C."/>
            <person name="Schijlen E."/>
            <person name="Repin R."/>
            <person name="Schilthuizen M."/>
            <person name="Schranz E."/>
            <person name="Heidstra R."/>
            <person name="Miyata K."/>
            <person name="Fedorova E."/>
            <person name="Kohlen W."/>
            <person name="Bisseling T."/>
            <person name="Smit S."/>
            <person name="Geurts R."/>
        </authorList>
    </citation>
    <scope>NUCLEOTIDE SEQUENCE [LARGE SCALE GENOMIC DNA]</scope>
    <source>
        <strain evidence="2">cv. WU1-14</strain>
    </source>
</reference>
<evidence type="ECO:0000313" key="2">
    <source>
        <dbReference type="Proteomes" id="UP000237105"/>
    </source>
</evidence>
<proteinExistence type="predicted"/>
<comment type="caution">
    <text evidence="1">The sequence shown here is derived from an EMBL/GenBank/DDBJ whole genome shotgun (WGS) entry which is preliminary data.</text>
</comment>